<evidence type="ECO:0000256" key="5">
    <source>
        <dbReference type="ARBA" id="ARBA00022989"/>
    </source>
</evidence>
<sequence length="644" mass="73267">MKMMNVVGDLSYMDNVIIDILRLKSVNIINSQLEIDSNAFAFNLESEENIEKTIELNYVSPFEKDSSKELIVKRARELMNFFSFKSIEDKYIGDLKENFDFDKFYNDLKVKIDRLDYINKEIKKTEGIESNYDLFRNVEIDLSDLANLKYFTARFGILDKEARFRFKKNYGNILAMIYHTATIENNEVYLAIYPNEVSNEIDRVLKSLNWIDVDILGKNKGTAEDILGGLSKEKEALLKEKKEIEDYRDSLINEKEDELKKILARMLLNEKIEEVKKSMARSNKFFYLSGWIAVSDIDDMKKVLMEYDDLSLDFRTPEEMKITPPTKLKNRNFFKPFELLINMYGTPNYKELDPTVFLGLTYMVLFGAMFGDLGQGAIFFLGGLILSKKGNDGFGALLRCLGLSSMVFGVLYGSVFGSEEILPAVWMRPFENINQVLGISVGFGVLLLVIAYVLGFVNKIRNNEVEEAVFGKDGIAGFLIFLSMINIGLNLVAKKGLLPNSVAGIIILISLVLMIFKRPLYQKLSKQKISYPNNDKGGYYIEGSFSLLETLISILSNIISFIRVGAFAINHVGLFLAFQTLGEMIGNSAGNFIVLLVGNIIIIGLEGLIVFIQSLRLEYYELFSKYFTGDGYKFEPAKVKLKEN</sequence>
<reference evidence="10 11" key="1">
    <citation type="submission" date="2021-03" db="EMBL/GenBank/DDBJ databases">
        <title>Genomic Encyclopedia of Type Strains, Phase IV (KMG-IV): sequencing the most valuable type-strain genomes for metagenomic binning, comparative biology and taxonomic classification.</title>
        <authorList>
            <person name="Goeker M."/>
        </authorList>
    </citation>
    <scope>NUCLEOTIDE SEQUENCE [LARGE SCALE GENOMIC DNA]</scope>
    <source>
        <strain evidence="10 11">DSM 27563</strain>
    </source>
</reference>
<feature type="transmembrane region" description="Helical" evidence="9">
    <location>
        <begin position="593"/>
        <end position="615"/>
    </location>
</feature>
<dbReference type="Pfam" id="PF01496">
    <property type="entry name" value="V_ATPase_I"/>
    <property type="match status" value="1"/>
</dbReference>
<keyword evidence="8" id="KW-0175">Coiled coil</keyword>
<evidence type="ECO:0000256" key="8">
    <source>
        <dbReference type="SAM" id="Coils"/>
    </source>
</evidence>
<accession>A0ABS4KA45</accession>
<keyword evidence="5 9" id="KW-1133">Transmembrane helix</keyword>
<evidence type="ECO:0000256" key="2">
    <source>
        <dbReference type="ARBA" id="ARBA00009904"/>
    </source>
</evidence>
<feature type="transmembrane region" description="Helical" evidence="9">
    <location>
        <begin position="396"/>
        <end position="416"/>
    </location>
</feature>
<feature type="coiled-coil region" evidence="8">
    <location>
        <begin position="230"/>
        <end position="257"/>
    </location>
</feature>
<evidence type="ECO:0000256" key="4">
    <source>
        <dbReference type="ARBA" id="ARBA00022692"/>
    </source>
</evidence>
<feature type="transmembrane region" description="Helical" evidence="9">
    <location>
        <begin position="497"/>
        <end position="516"/>
    </location>
</feature>
<evidence type="ECO:0000256" key="3">
    <source>
        <dbReference type="ARBA" id="ARBA00022448"/>
    </source>
</evidence>
<evidence type="ECO:0000313" key="10">
    <source>
        <dbReference type="EMBL" id="MBP2024623.1"/>
    </source>
</evidence>
<comment type="similarity">
    <text evidence="2">Belongs to the V-ATPase 116 kDa subunit family.</text>
</comment>
<keyword evidence="7 9" id="KW-0472">Membrane</keyword>
<feature type="transmembrane region" description="Helical" evidence="9">
    <location>
        <begin position="469"/>
        <end position="491"/>
    </location>
</feature>
<comment type="caution">
    <text evidence="10">The sequence shown here is derived from an EMBL/GenBank/DDBJ whole genome shotgun (WGS) entry which is preliminary data.</text>
</comment>
<dbReference type="Proteomes" id="UP001519306">
    <property type="component" value="Unassembled WGS sequence"/>
</dbReference>
<evidence type="ECO:0000256" key="1">
    <source>
        <dbReference type="ARBA" id="ARBA00004141"/>
    </source>
</evidence>
<keyword evidence="11" id="KW-1185">Reference proteome</keyword>
<proteinExistence type="inferred from homology"/>
<dbReference type="EMBL" id="JAGGLJ010000001">
    <property type="protein sequence ID" value="MBP2024623.1"/>
    <property type="molecule type" value="Genomic_DNA"/>
</dbReference>
<gene>
    <name evidence="10" type="ORF">J2Z71_000138</name>
</gene>
<evidence type="ECO:0000256" key="7">
    <source>
        <dbReference type="ARBA" id="ARBA00023136"/>
    </source>
</evidence>
<comment type="subcellular location">
    <subcellularLocation>
        <location evidence="1">Membrane</location>
        <topology evidence="1">Multi-pass membrane protein</topology>
    </subcellularLocation>
</comment>
<keyword evidence="3" id="KW-0813">Transport</keyword>
<dbReference type="PANTHER" id="PTHR11629">
    <property type="entry name" value="VACUOLAR PROTON ATPASES"/>
    <property type="match status" value="1"/>
</dbReference>
<keyword evidence="6" id="KW-0406">Ion transport</keyword>
<evidence type="ECO:0000256" key="9">
    <source>
        <dbReference type="SAM" id="Phobius"/>
    </source>
</evidence>
<name>A0ABS4KA45_9FIRM</name>
<keyword evidence="4 9" id="KW-0812">Transmembrane</keyword>
<feature type="transmembrane region" description="Helical" evidence="9">
    <location>
        <begin position="356"/>
        <end position="384"/>
    </location>
</feature>
<evidence type="ECO:0000256" key="6">
    <source>
        <dbReference type="ARBA" id="ARBA00023065"/>
    </source>
</evidence>
<organism evidence="10 11">
    <name type="scientific">Peptoniphilus stercorisuis</name>
    <dbReference type="NCBI Taxonomy" id="1436965"/>
    <lineage>
        <taxon>Bacteria</taxon>
        <taxon>Bacillati</taxon>
        <taxon>Bacillota</taxon>
        <taxon>Tissierellia</taxon>
        <taxon>Tissierellales</taxon>
        <taxon>Peptoniphilaceae</taxon>
        <taxon>Peptoniphilus</taxon>
    </lineage>
</organism>
<evidence type="ECO:0000313" key="11">
    <source>
        <dbReference type="Proteomes" id="UP001519306"/>
    </source>
</evidence>
<dbReference type="InterPro" id="IPR002490">
    <property type="entry name" value="V-ATPase_116kDa_su"/>
</dbReference>
<feature type="transmembrane region" description="Helical" evidence="9">
    <location>
        <begin position="561"/>
        <end position="581"/>
    </location>
</feature>
<protein>
    <submittedName>
        <fullName evidence="10">V/A-type H+-transporting ATPase subunit I</fullName>
    </submittedName>
</protein>
<dbReference type="PANTHER" id="PTHR11629:SF63">
    <property type="entry name" value="V-TYPE PROTON ATPASE SUBUNIT A"/>
    <property type="match status" value="1"/>
</dbReference>
<feature type="transmembrane region" description="Helical" evidence="9">
    <location>
        <begin position="436"/>
        <end position="457"/>
    </location>
</feature>